<feature type="region of interest" description="Disordered" evidence="8">
    <location>
        <begin position="25"/>
        <end position="55"/>
    </location>
</feature>
<evidence type="ECO:0000256" key="7">
    <source>
        <dbReference type="RuleBase" id="RU367100"/>
    </source>
</evidence>
<evidence type="ECO:0000256" key="8">
    <source>
        <dbReference type="SAM" id="MobiDB-lite"/>
    </source>
</evidence>
<keyword evidence="5 7" id="KW-1133">Transmembrane helix</keyword>
<dbReference type="InterPro" id="IPR025403">
    <property type="entry name" value="TgpA-like_C"/>
</dbReference>
<keyword evidence="6 7" id="KW-0472">Membrane</keyword>
<dbReference type="PANTHER" id="PTHR40021:SF1">
    <property type="entry name" value="DEFECT AT LOW TEMPERATURE PROTEIN 1"/>
    <property type="match status" value="1"/>
</dbReference>
<comment type="similarity">
    <text evidence="2 7">Belongs to the DLT1 family.</text>
</comment>
<dbReference type="Proteomes" id="UP000697297">
    <property type="component" value="Unassembled WGS sequence"/>
</dbReference>
<feature type="transmembrane region" description="Helical" evidence="7">
    <location>
        <begin position="95"/>
        <end position="121"/>
    </location>
</feature>
<feature type="transmembrane region" description="Helical" evidence="7">
    <location>
        <begin position="60"/>
        <end position="83"/>
    </location>
</feature>
<evidence type="ECO:0000256" key="6">
    <source>
        <dbReference type="ARBA" id="ARBA00023136"/>
    </source>
</evidence>
<sequence>MPRMSLSTPILSKMWSKRCNVTVSSTSTGYTHSRTSSGVVPKRTSNPFSDTSSTSKSRGLLIWFYSISLLTFGITFLLLNSLVPIDVILRSLTSSIIALNTLVIVCACALFLVLSAVIYIFRILNIKKHLQDIPKPYMPITEKDIGKREAEYIAQQIARTKEIRKLAGPQGPVDHAGLHCDQSSSDIPLPDKLIYENVVCAIGEDIKYRHALRLTSTFQVKVEPNQTLRDIISTAVQKTSLSARDSDLLAEFLLHYEKLRFSGRPITKTDFLTFLRLWDHTRTILKRQL</sequence>
<keyword evidence="4 7" id="KW-0812">Transmembrane</keyword>
<comment type="subcellular location">
    <subcellularLocation>
        <location evidence="7">Membrane</location>
        <topology evidence="7">Multi-pass membrane protein</topology>
    </subcellularLocation>
</comment>
<comment type="function">
    <text evidence="1 7">Required for growth under high-pressure and low-temperature conditions.</text>
</comment>
<keyword evidence="11" id="KW-1185">Reference proteome</keyword>
<organism evidence="10 11">
    <name type="scientific">Ogataea haglerorum</name>
    <dbReference type="NCBI Taxonomy" id="1937702"/>
    <lineage>
        <taxon>Eukaryota</taxon>
        <taxon>Fungi</taxon>
        <taxon>Dikarya</taxon>
        <taxon>Ascomycota</taxon>
        <taxon>Saccharomycotina</taxon>
        <taxon>Pichiomycetes</taxon>
        <taxon>Pichiales</taxon>
        <taxon>Pichiaceae</taxon>
        <taxon>Ogataea</taxon>
    </lineage>
</organism>
<dbReference type="PANTHER" id="PTHR40021">
    <property type="entry name" value="DEFECT AT LOW TEMPERATURE PROTEIN 1"/>
    <property type="match status" value="1"/>
</dbReference>
<feature type="domain" description="Protein-glutamine gamma-glutamyltransferase-like C-terminal" evidence="9">
    <location>
        <begin position="208"/>
        <end position="279"/>
    </location>
</feature>
<evidence type="ECO:0000256" key="5">
    <source>
        <dbReference type="ARBA" id="ARBA00022989"/>
    </source>
</evidence>
<evidence type="ECO:0000313" key="10">
    <source>
        <dbReference type="EMBL" id="KAG7765425.1"/>
    </source>
</evidence>
<reference evidence="10 11" key="1">
    <citation type="journal article" date="2021" name="G3 (Bethesda)">
        <title>Genomic diversity, chromosomal rearrangements, and interspecies hybridization in the ogataea polymorpha species complex.</title>
        <authorList>
            <person name="Hanson S.J."/>
            <person name="Cinneide E.O."/>
            <person name="Salzberg L.I."/>
            <person name="Wolfe K.H."/>
            <person name="McGowan J."/>
            <person name="Fitzpatrick D.A."/>
            <person name="Matlin K."/>
        </authorList>
    </citation>
    <scope>NUCLEOTIDE SEQUENCE [LARGE SCALE GENOMIC DNA]</scope>
    <source>
        <strain evidence="10">81-436-3</strain>
    </source>
</reference>
<dbReference type="Pfam" id="PF13559">
    <property type="entry name" value="DUF4129"/>
    <property type="match status" value="1"/>
</dbReference>
<evidence type="ECO:0000259" key="9">
    <source>
        <dbReference type="Pfam" id="PF13559"/>
    </source>
</evidence>
<proteinExistence type="inferred from homology"/>
<dbReference type="InterPro" id="IPR038869">
    <property type="entry name" value="DLT1"/>
</dbReference>
<protein>
    <recommendedName>
        <fullName evidence="3 7">Defect at low temperature protein 1</fullName>
    </recommendedName>
</protein>
<evidence type="ECO:0000256" key="3">
    <source>
        <dbReference type="ARBA" id="ARBA00021353"/>
    </source>
</evidence>
<dbReference type="EMBL" id="JAHLUN010000006">
    <property type="protein sequence ID" value="KAG7765425.1"/>
    <property type="molecule type" value="Genomic_DNA"/>
</dbReference>
<evidence type="ECO:0000256" key="1">
    <source>
        <dbReference type="ARBA" id="ARBA00002489"/>
    </source>
</evidence>
<evidence type="ECO:0000313" key="11">
    <source>
        <dbReference type="Proteomes" id="UP000697297"/>
    </source>
</evidence>
<name>A0ABQ7RGZ6_9ASCO</name>
<accession>A0ABQ7RGZ6</accession>
<gene>
    <name evidence="7" type="primary">DLT1</name>
    <name evidence="10" type="ORF">KL946_002482</name>
</gene>
<evidence type="ECO:0000256" key="2">
    <source>
        <dbReference type="ARBA" id="ARBA00005550"/>
    </source>
</evidence>
<evidence type="ECO:0000256" key="4">
    <source>
        <dbReference type="ARBA" id="ARBA00022692"/>
    </source>
</evidence>
<comment type="caution">
    <text evidence="10">The sequence shown here is derived from an EMBL/GenBank/DDBJ whole genome shotgun (WGS) entry which is preliminary data.</text>
</comment>